<protein>
    <recommendedName>
        <fullName evidence="2">AAA+ ATPase domain-containing protein</fullName>
    </recommendedName>
</protein>
<accession>A0A382PMT9</accession>
<dbReference type="InterPro" id="IPR027417">
    <property type="entry name" value="P-loop_NTPase"/>
</dbReference>
<dbReference type="SUPFAM" id="SSF52540">
    <property type="entry name" value="P-loop containing nucleoside triphosphate hydrolases"/>
    <property type="match status" value="1"/>
</dbReference>
<organism evidence="1">
    <name type="scientific">marine metagenome</name>
    <dbReference type="NCBI Taxonomy" id="408172"/>
    <lineage>
        <taxon>unclassified sequences</taxon>
        <taxon>metagenomes</taxon>
        <taxon>ecological metagenomes</taxon>
    </lineage>
</organism>
<evidence type="ECO:0008006" key="2">
    <source>
        <dbReference type="Google" id="ProtNLM"/>
    </source>
</evidence>
<reference evidence="1" key="1">
    <citation type="submission" date="2018-05" db="EMBL/GenBank/DDBJ databases">
        <authorList>
            <person name="Lanie J.A."/>
            <person name="Ng W.-L."/>
            <person name="Kazmierczak K.M."/>
            <person name="Andrzejewski T.M."/>
            <person name="Davidsen T.M."/>
            <person name="Wayne K.J."/>
            <person name="Tettelin H."/>
            <person name="Glass J.I."/>
            <person name="Rusch D."/>
            <person name="Podicherti R."/>
            <person name="Tsui H.-C.T."/>
            <person name="Winkler M.E."/>
        </authorList>
    </citation>
    <scope>NUCLEOTIDE SEQUENCE</scope>
</reference>
<dbReference type="PRINTS" id="PR01874">
    <property type="entry name" value="DNAREPAIRADA"/>
</dbReference>
<dbReference type="Pfam" id="PF13479">
    <property type="entry name" value="AAA_24"/>
    <property type="match status" value="1"/>
</dbReference>
<gene>
    <name evidence="1" type="ORF">METZ01_LOCUS327410</name>
</gene>
<dbReference type="EMBL" id="UINC01108450">
    <property type="protein sequence ID" value="SVC74556.1"/>
    <property type="molecule type" value="Genomic_DNA"/>
</dbReference>
<sequence>MLEKMTKGRTEQPLRIVIGGGPGIGKTTFASKAPGALICDFERGSSQIECERVDVNSVPELNELMTELEKQKGETYQTFVIDSVDWMQTRIFQEVVSNQRDSRIKDVAQIPYGQGYGAGAAQMITFLTNGCERLRAVGMHIILIAHMQPRLVNDNPELLEHARHSLKLYEGKNTSIGGP</sequence>
<name>A0A382PMT9_9ZZZZ</name>
<feature type="non-terminal residue" evidence="1">
    <location>
        <position position="179"/>
    </location>
</feature>
<proteinExistence type="predicted"/>
<dbReference type="AlphaFoldDB" id="A0A382PMT9"/>
<dbReference type="Gene3D" id="3.40.50.300">
    <property type="entry name" value="P-loop containing nucleotide triphosphate hydrolases"/>
    <property type="match status" value="1"/>
</dbReference>
<evidence type="ECO:0000313" key="1">
    <source>
        <dbReference type="EMBL" id="SVC74556.1"/>
    </source>
</evidence>